<evidence type="ECO:0000256" key="5">
    <source>
        <dbReference type="ARBA" id="ARBA00023315"/>
    </source>
</evidence>
<feature type="domain" description="Phospholipid/glycerol acyltransferase" evidence="7">
    <location>
        <begin position="71"/>
        <end position="183"/>
    </location>
</feature>
<dbReference type="PANTHER" id="PTHR10434:SF64">
    <property type="entry name" value="1-ACYL-SN-GLYCEROL-3-PHOSPHATE ACYLTRANSFERASE-RELATED"/>
    <property type="match status" value="1"/>
</dbReference>
<dbReference type="CDD" id="cd07989">
    <property type="entry name" value="LPLAT_AGPAT-like"/>
    <property type="match status" value="1"/>
</dbReference>
<organism evidence="8">
    <name type="scientific">Candidatus Thiocaldithrix dubininis</name>
    <dbReference type="NCBI Taxonomy" id="3080823"/>
    <lineage>
        <taxon>Bacteria</taxon>
        <taxon>Pseudomonadati</taxon>
        <taxon>Pseudomonadota</taxon>
        <taxon>Gammaproteobacteria</taxon>
        <taxon>Thiotrichales</taxon>
        <taxon>Thiotrichaceae</taxon>
        <taxon>Candidatus Thiocaldithrix</taxon>
    </lineage>
</organism>
<keyword evidence="5 8" id="KW-0012">Acyltransferase</keyword>
<dbReference type="InterPro" id="IPR002123">
    <property type="entry name" value="Plipid/glycerol_acylTrfase"/>
</dbReference>
<keyword evidence="3" id="KW-0808">Transferase</keyword>
<dbReference type="KEGG" id="tdu:QJT80_10440"/>
<keyword evidence="6" id="KW-0472">Membrane</keyword>
<evidence type="ECO:0000259" key="7">
    <source>
        <dbReference type="SMART" id="SM00563"/>
    </source>
</evidence>
<dbReference type="PANTHER" id="PTHR10434">
    <property type="entry name" value="1-ACYL-SN-GLYCEROL-3-PHOSPHATE ACYLTRANSFERASE"/>
    <property type="match status" value="1"/>
</dbReference>
<dbReference type="Proteomes" id="UP001300672">
    <property type="component" value="Chromosome"/>
</dbReference>
<dbReference type="EMBL" id="CP124755">
    <property type="protein sequence ID" value="WGZ89918.1"/>
    <property type="molecule type" value="Genomic_DNA"/>
</dbReference>
<proteinExistence type="predicted"/>
<evidence type="ECO:0000313" key="8">
    <source>
        <dbReference type="EMBL" id="WGZ89918.1"/>
    </source>
</evidence>
<keyword evidence="2" id="KW-0444">Lipid biosynthesis</keyword>
<name>A0AA95H638_9GAMM</name>
<dbReference type="Pfam" id="PF01553">
    <property type="entry name" value="Acyltransferase"/>
    <property type="match status" value="1"/>
</dbReference>
<sequence length="258" mass="28145">MIIRIRATWRWLRLITHVIVGLSLTLLLTGILRRSSTSPVFQRTKQWWLSKVVRIIGGQLQVTGSILPGAKLVVANHVSWLDIPVLGAVLNPSFLSKAEVQHWPVIGWLANQAGTLYITRGQAGAANQAANTIVQALQENQTVLLFPEGTTSDGQDVKTFHARLFAPALEANVPVQPIAVRYLAANGELSTVVPYIGEQSLLQNLHALLREPFIKIEVHCLEPIDSIGLARKTLAQHCEQAIRAIVAPASSALLSATF</sequence>
<evidence type="ECO:0000256" key="1">
    <source>
        <dbReference type="ARBA" id="ARBA00005189"/>
    </source>
</evidence>
<accession>A0AA95H638</accession>
<evidence type="ECO:0000256" key="6">
    <source>
        <dbReference type="SAM" id="Phobius"/>
    </source>
</evidence>
<reference evidence="8" key="1">
    <citation type="journal article" date="2023" name="Int. J. Mol. Sci.">
        <title>Metagenomics Revealed a New Genus 'Candidatus Thiocaldithrix dubininis' gen. nov., sp. nov. and a New Species 'Candidatus Thiothrix putei' sp. nov. in the Family Thiotrichaceae, Some Members of Which Have Traits of Both Na+- and H+-Motive Energetics.</title>
        <authorList>
            <person name="Ravin N.V."/>
            <person name="Muntyan M.S."/>
            <person name="Smolyakov D.D."/>
            <person name="Rudenko T.S."/>
            <person name="Beletsky A.V."/>
            <person name="Mardanov A.V."/>
            <person name="Grabovich M.Y."/>
        </authorList>
    </citation>
    <scope>NUCLEOTIDE SEQUENCE</scope>
    <source>
        <strain evidence="8">GKL-01</strain>
    </source>
</reference>
<gene>
    <name evidence="8" type="ORF">QJT80_10440</name>
</gene>
<dbReference type="GO" id="GO:0003841">
    <property type="term" value="F:1-acylglycerol-3-phosphate O-acyltransferase activity"/>
    <property type="evidence" value="ECO:0007669"/>
    <property type="project" value="TreeGrafter"/>
</dbReference>
<evidence type="ECO:0000256" key="3">
    <source>
        <dbReference type="ARBA" id="ARBA00022679"/>
    </source>
</evidence>
<reference evidence="8" key="2">
    <citation type="submission" date="2023-04" db="EMBL/GenBank/DDBJ databases">
        <authorList>
            <person name="Beletskiy A.V."/>
            <person name="Mardanov A.V."/>
            <person name="Ravin N.V."/>
        </authorList>
    </citation>
    <scope>NUCLEOTIDE SEQUENCE</scope>
    <source>
        <strain evidence="8">GKL-01</strain>
    </source>
</reference>
<evidence type="ECO:0000256" key="2">
    <source>
        <dbReference type="ARBA" id="ARBA00022516"/>
    </source>
</evidence>
<keyword evidence="4" id="KW-0443">Lipid metabolism</keyword>
<comment type="pathway">
    <text evidence="1">Lipid metabolism.</text>
</comment>
<protein>
    <submittedName>
        <fullName evidence="8">Lysophospholipid acyltransferase family protein</fullName>
    </submittedName>
</protein>
<dbReference type="SUPFAM" id="SSF69593">
    <property type="entry name" value="Glycerol-3-phosphate (1)-acyltransferase"/>
    <property type="match status" value="1"/>
</dbReference>
<evidence type="ECO:0000256" key="4">
    <source>
        <dbReference type="ARBA" id="ARBA00023098"/>
    </source>
</evidence>
<dbReference type="SMART" id="SM00563">
    <property type="entry name" value="PlsC"/>
    <property type="match status" value="1"/>
</dbReference>
<keyword evidence="6" id="KW-0812">Transmembrane</keyword>
<keyword evidence="6" id="KW-1133">Transmembrane helix</keyword>
<dbReference type="AlphaFoldDB" id="A0AA95H638"/>
<feature type="transmembrane region" description="Helical" evidence="6">
    <location>
        <begin position="12"/>
        <end position="32"/>
    </location>
</feature>
<dbReference type="GO" id="GO:0006654">
    <property type="term" value="P:phosphatidic acid biosynthetic process"/>
    <property type="evidence" value="ECO:0007669"/>
    <property type="project" value="TreeGrafter"/>
</dbReference>